<dbReference type="Pfam" id="PF19198">
    <property type="entry name" value="RsaA_NTD"/>
    <property type="match status" value="1"/>
</dbReference>
<feature type="non-terminal residue" evidence="1">
    <location>
        <position position="181"/>
    </location>
</feature>
<reference evidence="1" key="1">
    <citation type="journal article" date="2014" name="Front. Microbiol.">
        <title>High frequency of phylogenetically diverse reductive dehalogenase-homologous genes in deep subseafloor sedimentary metagenomes.</title>
        <authorList>
            <person name="Kawai M."/>
            <person name="Futagami T."/>
            <person name="Toyoda A."/>
            <person name="Takaki Y."/>
            <person name="Nishi S."/>
            <person name="Hori S."/>
            <person name="Arai W."/>
            <person name="Tsubouchi T."/>
            <person name="Morono Y."/>
            <person name="Uchiyama I."/>
            <person name="Ito T."/>
            <person name="Fujiyama A."/>
            <person name="Inagaki F."/>
            <person name="Takami H."/>
        </authorList>
    </citation>
    <scope>NUCLEOTIDE SEQUENCE</scope>
    <source>
        <strain evidence="1">Expedition CK06-06</strain>
    </source>
</reference>
<organism evidence="1">
    <name type="scientific">marine sediment metagenome</name>
    <dbReference type="NCBI Taxonomy" id="412755"/>
    <lineage>
        <taxon>unclassified sequences</taxon>
        <taxon>metagenomes</taxon>
        <taxon>ecological metagenomes</taxon>
    </lineage>
</organism>
<sequence length="181" mass="18051">MAYNVSQLTTFFTNANAGTGPTVAQTAILQALANQNAAGGLTNDQALGQTIDLASDSTVAVSVGTYQFFLGYAPSEAGLAALNSAYVSGGAQANLNGENRFIAQSISLALSNPTAKAAFAGTYGALSVSDATALAYNVIVGNSTAAAAGINVANAVAYLSSTASQTYYTNFINANVPGLSA</sequence>
<proteinExistence type="predicted"/>
<name>X0WCT0_9ZZZZ</name>
<dbReference type="AlphaFoldDB" id="X0WCT0"/>
<dbReference type="EMBL" id="BARS01047630">
    <property type="protein sequence ID" value="GAG28779.1"/>
    <property type="molecule type" value="Genomic_DNA"/>
</dbReference>
<gene>
    <name evidence="1" type="ORF">S01H1_71525</name>
</gene>
<accession>X0WCT0</accession>
<comment type="caution">
    <text evidence="1">The sequence shown here is derived from an EMBL/GenBank/DDBJ whole genome shotgun (WGS) entry which is preliminary data.</text>
</comment>
<evidence type="ECO:0000313" key="1">
    <source>
        <dbReference type="EMBL" id="GAG28779.1"/>
    </source>
</evidence>
<protein>
    <submittedName>
        <fullName evidence="1">Uncharacterized protein</fullName>
    </submittedName>
</protein>